<accession>A0A382RIC7</accession>
<protein>
    <submittedName>
        <fullName evidence="2">Uncharacterized protein</fullName>
    </submittedName>
</protein>
<dbReference type="EMBL" id="UINC01121780">
    <property type="protein sequence ID" value="SVC97180.1"/>
    <property type="molecule type" value="Genomic_DNA"/>
</dbReference>
<feature type="non-terminal residue" evidence="2">
    <location>
        <position position="34"/>
    </location>
</feature>
<sequence>MYPSSPLGDTEGDIPTGRDVEWEPLVDYRRNGVS</sequence>
<organism evidence="2">
    <name type="scientific">marine metagenome</name>
    <dbReference type="NCBI Taxonomy" id="408172"/>
    <lineage>
        <taxon>unclassified sequences</taxon>
        <taxon>metagenomes</taxon>
        <taxon>ecological metagenomes</taxon>
    </lineage>
</organism>
<proteinExistence type="predicted"/>
<reference evidence="2" key="1">
    <citation type="submission" date="2018-05" db="EMBL/GenBank/DDBJ databases">
        <authorList>
            <person name="Lanie J.A."/>
            <person name="Ng W.-L."/>
            <person name="Kazmierczak K.M."/>
            <person name="Andrzejewski T.M."/>
            <person name="Davidsen T.M."/>
            <person name="Wayne K.J."/>
            <person name="Tettelin H."/>
            <person name="Glass J.I."/>
            <person name="Rusch D."/>
            <person name="Podicherti R."/>
            <person name="Tsui H.-C.T."/>
            <person name="Winkler M.E."/>
        </authorList>
    </citation>
    <scope>NUCLEOTIDE SEQUENCE</scope>
</reference>
<dbReference type="AlphaFoldDB" id="A0A382RIC7"/>
<name>A0A382RIC7_9ZZZZ</name>
<evidence type="ECO:0000313" key="2">
    <source>
        <dbReference type="EMBL" id="SVC97180.1"/>
    </source>
</evidence>
<gene>
    <name evidence="2" type="ORF">METZ01_LOCUS350034</name>
</gene>
<feature type="region of interest" description="Disordered" evidence="1">
    <location>
        <begin position="1"/>
        <end position="20"/>
    </location>
</feature>
<evidence type="ECO:0000256" key="1">
    <source>
        <dbReference type="SAM" id="MobiDB-lite"/>
    </source>
</evidence>